<feature type="domain" description="Pectinesterase catalytic" evidence="4">
    <location>
        <begin position="119"/>
        <end position="222"/>
    </location>
</feature>
<dbReference type="RefSeq" id="WP_078930983.1">
    <property type="nucleotide sequence ID" value="NZ_CAMFAQ010000019.1"/>
</dbReference>
<dbReference type="InterPro" id="IPR011050">
    <property type="entry name" value="Pectin_lyase_fold/virulence"/>
</dbReference>
<dbReference type="PANTHER" id="PTHR31321:SF112">
    <property type="entry name" value="PECTINESTERASE"/>
    <property type="match status" value="1"/>
</dbReference>
<evidence type="ECO:0000259" key="4">
    <source>
        <dbReference type="Pfam" id="PF01095"/>
    </source>
</evidence>
<dbReference type="GO" id="GO:0030599">
    <property type="term" value="F:pectinesterase activity"/>
    <property type="evidence" value="ECO:0007669"/>
    <property type="project" value="InterPro"/>
</dbReference>
<comment type="similarity">
    <text evidence="1">Belongs to the pectinesterase family.</text>
</comment>
<evidence type="ECO:0000313" key="5">
    <source>
        <dbReference type="EMBL" id="SJZ79277.1"/>
    </source>
</evidence>
<reference evidence="5 6" key="1">
    <citation type="submission" date="2017-02" db="EMBL/GenBank/DDBJ databases">
        <authorList>
            <person name="Peterson S.W."/>
        </authorList>
    </citation>
    <scope>NUCLEOTIDE SEQUENCE [LARGE SCALE GENOMIC DNA]</scope>
    <source>
        <strain evidence="5 6">ATCC BAA-909</strain>
    </source>
</reference>
<dbReference type="Proteomes" id="UP000190395">
    <property type="component" value="Unassembled WGS sequence"/>
</dbReference>
<keyword evidence="2" id="KW-0378">Hydrolase</keyword>
<dbReference type="Pfam" id="PF01095">
    <property type="entry name" value="Pectinesterase"/>
    <property type="match status" value="1"/>
</dbReference>
<dbReference type="AlphaFoldDB" id="A0A1T4NJS5"/>
<protein>
    <submittedName>
        <fullName evidence="5">Pectinesterase</fullName>
    </submittedName>
</protein>
<dbReference type="InterPro" id="IPR012334">
    <property type="entry name" value="Pectin_lyas_fold"/>
</dbReference>
<evidence type="ECO:0000256" key="3">
    <source>
        <dbReference type="ARBA" id="ARBA00023085"/>
    </source>
</evidence>
<organism evidence="5 6">
    <name type="scientific">Treponema berlinense</name>
    <dbReference type="NCBI Taxonomy" id="225004"/>
    <lineage>
        <taxon>Bacteria</taxon>
        <taxon>Pseudomonadati</taxon>
        <taxon>Spirochaetota</taxon>
        <taxon>Spirochaetia</taxon>
        <taxon>Spirochaetales</taxon>
        <taxon>Treponemataceae</taxon>
        <taxon>Treponema</taxon>
    </lineage>
</organism>
<dbReference type="OrthoDB" id="9804686at2"/>
<dbReference type="InterPro" id="IPR000070">
    <property type="entry name" value="Pectinesterase_cat"/>
</dbReference>
<dbReference type="STRING" id="225004.SAMN02745152_01238"/>
<evidence type="ECO:0000256" key="1">
    <source>
        <dbReference type="ARBA" id="ARBA00008891"/>
    </source>
</evidence>
<sequence>MVEFKIAPSNTGIIAQTFKKIKEITASGSIDIDTPVRILLAAGKYPGILSYNLPNPLILEGMPGTKPEDIVLLAENCEAFHKDTENRAVFVIGPNASEVTLRGFTIENTHLKTCDDASLGNQAEALCFHNQNGSLLCQNMRFISRQDTVHVKGFSRFEDCYITGDIDFIWGYCDTSVWVNCKIHTREDNRPGVRPAYVVQSRALNSRPGFIFVDCTFTADKRPEGSELWIGRSQGTGTKDSVDRWDSIALIDCKIDENYDDRIWTDEDGKKTVYPEKGCKDFGWREFGTKRINSNGDEIADNTAVRNPHGYFMKKEEADSLRSEFAPSV</sequence>
<dbReference type="GeneID" id="303367480"/>
<evidence type="ECO:0000256" key="2">
    <source>
        <dbReference type="ARBA" id="ARBA00022801"/>
    </source>
</evidence>
<dbReference type="Gene3D" id="2.160.20.10">
    <property type="entry name" value="Single-stranded right-handed beta-helix, Pectin lyase-like"/>
    <property type="match status" value="1"/>
</dbReference>
<evidence type="ECO:0000313" key="6">
    <source>
        <dbReference type="Proteomes" id="UP000190395"/>
    </source>
</evidence>
<dbReference type="SUPFAM" id="SSF51126">
    <property type="entry name" value="Pectin lyase-like"/>
    <property type="match status" value="1"/>
</dbReference>
<proteinExistence type="inferred from homology"/>
<dbReference type="PANTHER" id="PTHR31321">
    <property type="entry name" value="ACYL-COA THIOESTER HYDROLASE YBHC-RELATED"/>
    <property type="match status" value="1"/>
</dbReference>
<dbReference type="EMBL" id="FUXC01000006">
    <property type="protein sequence ID" value="SJZ79277.1"/>
    <property type="molecule type" value="Genomic_DNA"/>
</dbReference>
<name>A0A1T4NJS5_9SPIR</name>
<accession>A0A1T4NJS5</accession>
<dbReference type="GO" id="GO:0045490">
    <property type="term" value="P:pectin catabolic process"/>
    <property type="evidence" value="ECO:0007669"/>
    <property type="project" value="TreeGrafter"/>
</dbReference>
<gene>
    <name evidence="5" type="ORF">SAMN02745152_01238</name>
</gene>
<keyword evidence="6" id="KW-1185">Reference proteome</keyword>
<dbReference type="GO" id="GO:0042545">
    <property type="term" value="P:cell wall modification"/>
    <property type="evidence" value="ECO:0007669"/>
    <property type="project" value="InterPro"/>
</dbReference>
<keyword evidence="3" id="KW-0063">Aspartyl esterase</keyword>